<feature type="chain" id="PRO_5020231499" evidence="1">
    <location>
        <begin position="23"/>
        <end position="154"/>
    </location>
</feature>
<sequence length="154" mass="17777">MILFSRSILLAIMVFFFNSAQANIQDVKTYNFTTRDAITVEVLAGKIAYDAGKDFSGEVYLYWNNNDFTQFAQHIRKELIDHGMNPYQIILKQERGGFTENSYQGIKLYLRNVVLRAPECRGKSLNYKYKSDDTGCVLNNIIDQSLVNPFSYQM</sequence>
<evidence type="ECO:0000313" key="3">
    <source>
        <dbReference type="Proteomes" id="UP000302163"/>
    </source>
</evidence>
<dbReference type="Proteomes" id="UP000302163">
    <property type="component" value="Chromosome"/>
</dbReference>
<evidence type="ECO:0000256" key="1">
    <source>
        <dbReference type="SAM" id="SignalP"/>
    </source>
</evidence>
<dbReference type="EMBL" id="CP040428">
    <property type="protein sequence ID" value="QCT20889.1"/>
    <property type="molecule type" value="Genomic_DNA"/>
</dbReference>
<accession>A0A4P8YJJ5</accession>
<keyword evidence="3" id="KW-1185">Reference proteome</keyword>
<evidence type="ECO:0000313" key="2">
    <source>
        <dbReference type="EMBL" id="QCT20889.1"/>
    </source>
</evidence>
<proteinExistence type="predicted"/>
<gene>
    <name evidence="2" type="ORF">FEM41_15165</name>
</gene>
<dbReference type="AlphaFoldDB" id="A0A4P8YJJ5"/>
<name>A0A4P8YJJ5_9ENTR</name>
<dbReference type="KEGG" id="izh:FEM41_15165"/>
<reference evidence="2 3" key="1">
    <citation type="submission" date="2019-05" db="EMBL/GenBank/DDBJ databases">
        <title>Complete genome sequence of Izhakiella calystegiae KSNA2, an endophyte isolated from beach morning glory (Calystegia soldanella).</title>
        <authorList>
            <person name="Jiang L."/>
            <person name="Jeong J.C."/>
            <person name="Kim C.Y."/>
            <person name="Kim D.H."/>
            <person name="Kim S.W."/>
            <person name="Lee j."/>
        </authorList>
    </citation>
    <scope>NUCLEOTIDE SEQUENCE [LARGE SCALE GENOMIC DNA]</scope>
    <source>
        <strain evidence="2 3">KSNA2</strain>
    </source>
</reference>
<organism evidence="2 3">
    <name type="scientific">Jejubacter calystegiae</name>
    <dbReference type="NCBI Taxonomy" id="2579935"/>
    <lineage>
        <taxon>Bacteria</taxon>
        <taxon>Pseudomonadati</taxon>
        <taxon>Pseudomonadota</taxon>
        <taxon>Gammaproteobacteria</taxon>
        <taxon>Enterobacterales</taxon>
        <taxon>Enterobacteriaceae</taxon>
        <taxon>Jejubacter</taxon>
    </lineage>
</organism>
<feature type="signal peptide" evidence="1">
    <location>
        <begin position="1"/>
        <end position="22"/>
    </location>
</feature>
<dbReference type="OrthoDB" id="6555679at2"/>
<dbReference type="RefSeq" id="WP_138096921.1">
    <property type="nucleotide sequence ID" value="NZ_CP040428.1"/>
</dbReference>
<keyword evidence="1" id="KW-0732">Signal</keyword>
<protein>
    <submittedName>
        <fullName evidence="2">Uncharacterized protein</fullName>
    </submittedName>
</protein>